<dbReference type="EMBL" id="HBIQ01060421">
    <property type="protein sequence ID" value="CAE0567044.1"/>
    <property type="molecule type" value="Transcribed_RNA"/>
</dbReference>
<organism evidence="1">
    <name type="scientific">Strombidinopsis acuminata</name>
    <dbReference type="NCBI Taxonomy" id="141414"/>
    <lineage>
        <taxon>Eukaryota</taxon>
        <taxon>Sar</taxon>
        <taxon>Alveolata</taxon>
        <taxon>Ciliophora</taxon>
        <taxon>Intramacronucleata</taxon>
        <taxon>Spirotrichea</taxon>
        <taxon>Choreotrichia</taxon>
        <taxon>Choreotrichida</taxon>
        <taxon>Strombidinopsidae</taxon>
        <taxon>Strombidinopsis</taxon>
    </lineage>
</organism>
<protein>
    <submittedName>
        <fullName evidence="1">Uncharacterized protein</fullName>
    </submittedName>
</protein>
<accession>A0A7S3SWE7</accession>
<proteinExistence type="predicted"/>
<reference evidence="1" key="1">
    <citation type="submission" date="2021-01" db="EMBL/GenBank/DDBJ databases">
        <authorList>
            <person name="Corre E."/>
            <person name="Pelletier E."/>
            <person name="Niang G."/>
            <person name="Scheremetjew M."/>
            <person name="Finn R."/>
            <person name="Kale V."/>
            <person name="Holt S."/>
            <person name="Cochrane G."/>
            <person name="Meng A."/>
            <person name="Brown T."/>
            <person name="Cohen L."/>
        </authorList>
    </citation>
    <scope>NUCLEOTIDE SEQUENCE</scope>
    <source>
        <strain evidence="1">SPMC142</strain>
    </source>
</reference>
<gene>
    <name evidence="1" type="ORF">SACU0126_LOCUS19211</name>
</gene>
<evidence type="ECO:0000313" key="1">
    <source>
        <dbReference type="EMBL" id="CAE0567044.1"/>
    </source>
</evidence>
<name>A0A7S3SWE7_9SPIT</name>
<dbReference type="AlphaFoldDB" id="A0A7S3SWE7"/>
<sequence length="198" mass="21252">MYTVDAWTGQLAGRLSSVQTLLSSSSCPPPSLNDSDGGAPRRAAILSAAGSSVEEILCRALKRLEEDMPYHATLFRDASSLRSLEAIEALGLPNELRSLGKQLVDGLVSLIPLIVTTLDTMATAAATQRIKAMRMAAATKLLGTVERARRAATLLRKEGDTAARAVTEALAELNRINESLAKHVPQTRTNGESDEEYY</sequence>